<evidence type="ECO:0000313" key="2">
    <source>
        <dbReference type="EMBL" id="OAE22779.1"/>
    </source>
</evidence>
<feature type="compositionally biased region" description="Polar residues" evidence="1">
    <location>
        <begin position="174"/>
        <end position="185"/>
    </location>
</feature>
<dbReference type="Proteomes" id="UP000077202">
    <property type="component" value="Unassembled WGS sequence"/>
</dbReference>
<protein>
    <submittedName>
        <fullName evidence="2">Uncharacterized protein</fullName>
    </submittedName>
</protein>
<evidence type="ECO:0000256" key="1">
    <source>
        <dbReference type="SAM" id="MobiDB-lite"/>
    </source>
</evidence>
<dbReference type="EMBL" id="LVLJ01003074">
    <property type="protein sequence ID" value="OAE22779.1"/>
    <property type="molecule type" value="Genomic_DNA"/>
</dbReference>
<gene>
    <name evidence="2" type="ORF">AXG93_2035s1630</name>
</gene>
<keyword evidence="3" id="KW-1185">Reference proteome</keyword>
<reference evidence="2" key="1">
    <citation type="submission" date="2016-03" db="EMBL/GenBank/DDBJ databases">
        <title>Mechanisms controlling the formation of the plant cell surface in tip-growing cells are functionally conserved among land plants.</title>
        <authorList>
            <person name="Honkanen S."/>
            <person name="Jones V.A."/>
            <person name="Morieri G."/>
            <person name="Champion C."/>
            <person name="Hetherington A.J."/>
            <person name="Kelly S."/>
            <person name="Saint-Marcoux D."/>
            <person name="Proust H."/>
            <person name="Prescott H."/>
            <person name="Dolan L."/>
        </authorList>
    </citation>
    <scope>NUCLEOTIDE SEQUENCE [LARGE SCALE GENOMIC DNA]</scope>
    <source>
        <tissue evidence="2">Whole gametophyte</tissue>
    </source>
</reference>
<dbReference type="AlphaFoldDB" id="A0A176VPD8"/>
<organism evidence="2 3">
    <name type="scientific">Marchantia polymorpha subsp. ruderalis</name>
    <dbReference type="NCBI Taxonomy" id="1480154"/>
    <lineage>
        <taxon>Eukaryota</taxon>
        <taxon>Viridiplantae</taxon>
        <taxon>Streptophyta</taxon>
        <taxon>Embryophyta</taxon>
        <taxon>Marchantiophyta</taxon>
        <taxon>Marchantiopsida</taxon>
        <taxon>Marchantiidae</taxon>
        <taxon>Marchantiales</taxon>
        <taxon>Marchantiaceae</taxon>
        <taxon>Marchantia</taxon>
    </lineage>
</organism>
<evidence type="ECO:0000313" key="3">
    <source>
        <dbReference type="Proteomes" id="UP000077202"/>
    </source>
</evidence>
<feature type="region of interest" description="Disordered" evidence="1">
    <location>
        <begin position="91"/>
        <end position="114"/>
    </location>
</feature>
<accession>A0A176VPD8</accession>
<feature type="region of interest" description="Disordered" evidence="1">
    <location>
        <begin position="156"/>
        <end position="244"/>
    </location>
</feature>
<sequence>MICALLVYHGMSLQLGSANMAKYIHKYQIHGNLVSDRIELCTRRKNPAYGHREQCGPHPTPDSTSVLETKSPVTTQFRDDAVHPATAIRGAGGWFKSRNGEGPSDGGSDGEHIRVTEVARGGGREVRRAAMDGRTDGWRTDGQGPVPLCIPTATARASGVTESHSGGARDRTSESGLGLNSWTTSDDGKRRVQQKQSAGGGRKGSSESGGRIGKAQSEIEPVSLNGGSTSSSRSKMRSRDPRRD</sequence>
<proteinExistence type="predicted"/>
<name>A0A176VPD8_MARPO</name>
<comment type="caution">
    <text evidence="2">The sequence shown here is derived from an EMBL/GenBank/DDBJ whole genome shotgun (WGS) entry which is preliminary data.</text>
</comment>